<keyword evidence="2" id="KW-1185">Reference proteome</keyword>
<dbReference type="SUPFAM" id="SSF54637">
    <property type="entry name" value="Thioesterase/thiol ester dehydrase-isomerase"/>
    <property type="match status" value="1"/>
</dbReference>
<reference evidence="1 2" key="1">
    <citation type="submission" date="2021-11" db="EMBL/GenBank/DDBJ databases">
        <title>Draft genome sequence of Paenibacillus profundus YoMME, a new Gram-positive bacteria with exoelectrogenic properties.</title>
        <authorList>
            <person name="Hubenova Y."/>
            <person name="Hubenova E."/>
            <person name="Manasiev Y."/>
            <person name="Peykov S."/>
            <person name="Mitov M."/>
        </authorList>
    </citation>
    <scope>NUCLEOTIDE SEQUENCE [LARGE SCALE GENOMIC DNA]</scope>
    <source>
        <strain evidence="1 2">YoMME</strain>
    </source>
</reference>
<dbReference type="InterPro" id="IPR013114">
    <property type="entry name" value="FabA_FabZ"/>
</dbReference>
<gene>
    <name evidence="1" type="ORF">LQV63_15815</name>
</gene>
<comment type="caution">
    <text evidence="1">The sequence shown here is derived from an EMBL/GenBank/DDBJ whole genome shotgun (WGS) entry which is preliminary data.</text>
</comment>
<dbReference type="PANTHER" id="PTHR30272:SF3">
    <property type="entry name" value="(3R)-HYDROXYMYRISTOYL-[ACYL CARRIER PROTEIN] DEHYDRATASE"/>
    <property type="match status" value="1"/>
</dbReference>
<protein>
    <submittedName>
        <fullName evidence="1">Beta-hydroxyacyl-ACP dehydratase</fullName>
    </submittedName>
</protein>
<dbReference type="RefSeq" id="WP_233697422.1">
    <property type="nucleotide sequence ID" value="NZ_JAJNBZ010000012.1"/>
</dbReference>
<sequence length="145" mass="15943">MDINEITSVLPHRYPFLMVDRVSELEPGKWVKGYKNVTRNEWFMTEAQPYMPGMMIVEALAQLGAFATMGSGSGLGFLSSLKGVEMTGLARPGDRVHLYYEVIRHKKGFTLGRGLASVEGNVIVKVDELMTYTSPSGTSAARPAQ</sequence>
<organism evidence="1 2">
    <name type="scientific">Paenibacillus profundus</name>
    <dbReference type="NCBI Taxonomy" id="1173085"/>
    <lineage>
        <taxon>Bacteria</taxon>
        <taxon>Bacillati</taxon>
        <taxon>Bacillota</taxon>
        <taxon>Bacilli</taxon>
        <taxon>Bacillales</taxon>
        <taxon>Paenibacillaceae</taxon>
        <taxon>Paenibacillus</taxon>
    </lineage>
</organism>
<dbReference type="EMBL" id="JAJNBZ010000012">
    <property type="protein sequence ID" value="MCE5170773.1"/>
    <property type="molecule type" value="Genomic_DNA"/>
</dbReference>
<name>A0ABS8YFK6_9BACL</name>
<proteinExistence type="predicted"/>
<dbReference type="Gene3D" id="3.10.129.10">
    <property type="entry name" value="Hotdog Thioesterase"/>
    <property type="match status" value="1"/>
</dbReference>
<dbReference type="InterPro" id="IPR029069">
    <property type="entry name" value="HotDog_dom_sf"/>
</dbReference>
<accession>A0ABS8YFK6</accession>
<evidence type="ECO:0000313" key="2">
    <source>
        <dbReference type="Proteomes" id="UP001199916"/>
    </source>
</evidence>
<dbReference type="CDD" id="cd01288">
    <property type="entry name" value="FabZ"/>
    <property type="match status" value="1"/>
</dbReference>
<dbReference type="Proteomes" id="UP001199916">
    <property type="component" value="Unassembled WGS sequence"/>
</dbReference>
<dbReference type="Pfam" id="PF07977">
    <property type="entry name" value="FabA"/>
    <property type="match status" value="1"/>
</dbReference>
<evidence type="ECO:0000313" key="1">
    <source>
        <dbReference type="EMBL" id="MCE5170773.1"/>
    </source>
</evidence>
<dbReference type="PANTHER" id="PTHR30272">
    <property type="entry name" value="3-HYDROXYACYL-[ACYL-CARRIER-PROTEIN] DEHYDRATASE"/>
    <property type="match status" value="1"/>
</dbReference>